<feature type="non-terminal residue" evidence="2">
    <location>
        <position position="76"/>
    </location>
</feature>
<dbReference type="InterPro" id="IPR033162">
    <property type="entry name" value="TBCD"/>
</dbReference>
<dbReference type="Pfam" id="PF12612">
    <property type="entry name" value="TFCD_C"/>
    <property type="match status" value="1"/>
</dbReference>
<proteinExistence type="predicted"/>
<name>A0ABN9EF62_9NEOB</name>
<dbReference type="Proteomes" id="UP001162483">
    <property type="component" value="Unassembled WGS sequence"/>
</dbReference>
<evidence type="ECO:0000313" key="3">
    <source>
        <dbReference type="Proteomes" id="UP001162483"/>
    </source>
</evidence>
<dbReference type="InterPro" id="IPR022577">
    <property type="entry name" value="TBCD_C"/>
</dbReference>
<dbReference type="PANTHER" id="PTHR12658">
    <property type="entry name" value="BETA-TUBULIN COFACTOR D"/>
    <property type="match status" value="1"/>
</dbReference>
<comment type="caution">
    <text evidence="2">The sequence shown here is derived from an EMBL/GenBank/DDBJ whole genome shotgun (WGS) entry which is preliminary data.</text>
</comment>
<evidence type="ECO:0000259" key="1">
    <source>
        <dbReference type="Pfam" id="PF12612"/>
    </source>
</evidence>
<sequence>MDSFVETLLKVFKDNQHNDRVSIPLLKMLDQMLANGCFEIFTQEENHQFARDLLSLCKMEIKKSKNIQKLRSSIAV</sequence>
<dbReference type="PANTHER" id="PTHR12658:SF0">
    <property type="entry name" value="TUBULIN-SPECIFIC CHAPERONE D"/>
    <property type="match status" value="1"/>
</dbReference>
<organism evidence="2 3">
    <name type="scientific">Staurois parvus</name>
    <dbReference type="NCBI Taxonomy" id="386267"/>
    <lineage>
        <taxon>Eukaryota</taxon>
        <taxon>Metazoa</taxon>
        <taxon>Chordata</taxon>
        <taxon>Craniata</taxon>
        <taxon>Vertebrata</taxon>
        <taxon>Euteleostomi</taxon>
        <taxon>Amphibia</taxon>
        <taxon>Batrachia</taxon>
        <taxon>Anura</taxon>
        <taxon>Neobatrachia</taxon>
        <taxon>Ranoidea</taxon>
        <taxon>Ranidae</taxon>
        <taxon>Staurois</taxon>
    </lineage>
</organism>
<accession>A0ABN9EF62</accession>
<protein>
    <recommendedName>
        <fullName evidence="1">Tubulin-folding cofactor D C-terminal domain-containing protein</fullName>
    </recommendedName>
</protein>
<gene>
    <name evidence="2" type="ORF">SPARVUS_LOCUS9605180</name>
</gene>
<keyword evidence="3" id="KW-1185">Reference proteome</keyword>
<dbReference type="EMBL" id="CATNWA010015338">
    <property type="protein sequence ID" value="CAI9582166.1"/>
    <property type="molecule type" value="Genomic_DNA"/>
</dbReference>
<reference evidence="2" key="1">
    <citation type="submission" date="2023-05" db="EMBL/GenBank/DDBJ databases">
        <authorList>
            <person name="Stuckert A."/>
        </authorList>
    </citation>
    <scope>NUCLEOTIDE SEQUENCE</scope>
</reference>
<evidence type="ECO:0000313" key="2">
    <source>
        <dbReference type="EMBL" id="CAI9582166.1"/>
    </source>
</evidence>
<feature type="domain" description="Tubulin-folding cofactor D C-terminal" evidence="1">
    <location>
        <begin position="2"/>
        <end position="69"/>
    </location>
</feature>